<dbReference type="PANTHER" id="PTHR43778:SF2">
    <property type="entry name" value="PYRUVATE CARBOXYLASE, MITOCHONDRIAL"/>
    <property type="match status" value="1"/>
</dbReference>
<dbReference type="Pfam" id="PF00364">
    <property type="entry name" value="Biotin_lipoyl"/>
    <property type="match status" value="1"/>
</dbReference>
<dbReference type="FunFam" id="3.20.20.70:FF:000033">
    <property type="entry name" value="Pyruvate carboxylase"/>
    <property type="match status" value="1"/>
</dbReference>
<dbReference type="Gene3D" id="3.10.600.10">
    <property type="entry name" value="pyruvate carboxylase f1077a mutant domain"/>
    <property type="match status" value="1"/>
</dbReference>
<comment type="caution">
    <text evidence="2">The sequence shown here is derived from an EMBL/GenBank/DDBJ whole genome shotgun (WGS) entry which is preliminary data.</text>
</comment>
<dbReference type="InterPro" id="IPR055268">
    <property type="entry name" value="PCB-like"/>
</dbReference>
<dbReference type="AlphaFoldDB" id="A0ABD6EQ85"/>
<dbReference type="Gene3D" id="2.40.50.100">
    <property type="match status" value="1"/>
</dbReference>
<dbReference type="InterPro" id="IPR000891">
    <property type="entry name" value="PYR_CT"/>
</dbReference>
<name>A0ABD6EQ85_9BILA</name>
<dbReference type="Gene3D" id="3.20.20.70">
    <property type="entry name" value="Aldolase class I"/>
    <property type="match status" value="1"/>
</dbReference>
<dbReference type="SUPFAM" id="SSF89000">
    <property type="entry name" value="post-HMGL domain-like"/>
    <property type="match status" value="1"/>
</dbReference>
<proteinExistence type="predicted"/>
<dbReference type="EMBL" id="JBGFUD010008549">
    <property type="protein sequence ID" value="MFH4982130.1"/>
    <property type="molecule type" value="Genomic_DNA"/>
</dbReference>
<dbReference type="InterPro" id="IPR011053">
    <property type="entry name" value="Single_hybrid_motif"/>
</dbReference>
<organism evidence="2 3">
    <name type="scientific">Gnathostoma spinigerum</name>
    <dbReference type="NCBI Taxonomy" id="75299"/>
    <lineage>
        <taxon>Eukaryota</taxon>
        <taxon>Metazoa</taxon>
        <taxon>Ecdysozoa</taxon>
        <taxon>Nematoda</taxon>
        <taxon>Chromadorea</taxon>
        <taxon>Rhabditida</taxon>
        <taxon>Spirurina</taxon>
        <taxon>Gnathostomatomorpha</taxon>
        <taxon>Gnathostomatoidea</taxon>
        <taxon>Gnathostomatidae</taxon>
        <taxon>Gnathostoma</taxon>
    </lineage>
</organism>
<protein>
    <recommendedName>
        <fullName evidence="1">Pyruvate carboxyltransferase domain-containing protein</fullName>
    </recommendedName>
</protein>
<feature type="domain" description="Pyruvate carboxyltransferase" evidence="1">
    <location>
        <begin position="1"/>
        <end position="246"/>
    </location>
</feature>
<dbReference type="CDD" id="cd07937">
    <property type="entry name" value="DRE_TIM_PC_TC_5S"/>
    <property type="match status" value="1"/>
</dbReference>
<dbReference type="InterPro" id="IPR013785">
    <property type="entry name" value="Aldolase_TIM"/>
</dbReference>
<gene>
    <name evidence="2" type="ORF">AB6A40_008839</name>
</gene>
<dbReference type="PANTHER" id="PTHR43778">
    <property type="entry name" value="PYRUVATE CARBOXYLASE"/>
    <property type="match status" value="1"/>
</dbReference>
<reference evidence="2 3" key="1">
    <citation type="submission" date="2024-08" db="EMBL/GenBank/DDBJ databases">
        <title>Gnathostoma spinigerum genome.</title>
        <authorList>
            <person name="Gonzalez-Bertolin B."/>
            <person name="Monzon S."/>
            <person name="Zaballos A."/>
            <person name="Jimenez P."/>
            <person name="Dekumyoy P."/>
            <person name="Varona S."/>
            <person name="Cuesta I."/>
            <person name="Sumanam S."/>
            <person name="Adisakwattana P."/>
            <person name="Gasser R.B."/>
            <person name="Hernandez-Gonzalez A."/>
            <person name="Young N.D."/>
            <person name="Perteguer M.J."/>
        </authorList>
    </citation>
    <scope>NUCLEOTIDE SEQUENCE [LARGE SCALE GENOMIC DNA]</scope>
    <source>
        <strain evidence="2">AL3</strain>
        <tissue evidence="2">Liver</tissue>
    </source>
</reference>
<dbReference type="InterPro" id="IPR000089">
    <property type="entry name" value="Biotin_lipoyl"/>
</dbReference>
<keyword evidence="3" id="KW-1185">Reference proteome</keyword>
<sequence length="606" mass="68261">MERIAPYVAHNLSKLYSLEMWGGGIFEQSIQYLRECPWERLERLRKKIPNIPFQMLLRGSNTVGYACNPDNVVARFCELAVQYGIDIFRIFDSLNYYPNMRITMDAVGNAGGIIEAAMAYTGDVCNKDSDMYNLEYYMNLADQFIRGGAHILTIKDMAGLLRPKAGRILIDALRQRYPDIPIHVHTHDTAGVAVACMLACAEAGADIIDCSVDSMSGMTSQPSMGAMVACLDGSSIETGLSPTGVSKYSTYWQMTRQQYASFDCTVFLKSGSADVFEHQMPGAQYSWSQFQAYSLGLVDYFEAYKKKYKEADTVLGCIPKVSPSSRVVRELARFMLEHKLTPESLRQKIDQLTLPASVVSFFKGEIGQPPYGFPEPLRTYILREKKKTSYHRPGSHLPPLEFGLLRKQLQRRHNKTFRAIDLVSAAIMPTEFDEFERFRQKYGPTSRIPTKVFFEGLSLGESVDIEIETGKTLYIRYLASGSLDKRGYRHLYFELNGQIRVIPVFDRKATMNKIERVQANKEDIGSVGSPVSGEITDIKVRIGEKVKLQQPLFTVRANENIESVAEAPCAGYVSKICCKLADTVEANDLVVIIKSQDTEVQHYDDE</sequence>
<evidence type="ECO:0000259" key="1">
    <source>
        <dbReference type="PROSITE" id="PS50991"/>
    </source>
</evidence>
<dbReference type="Pfam" id="PF02436">
    <property type="entry name" value="PYC_OADA"/>
    <property type="match status" value="1"/>
</dbReference>
<evidence type="ECO:0000313" key="3">
    <source>
        <dbReference type="Proteomes" id="UP001608902"/>
    </source>
</evidence>
<dbReference type="InterPro" id="IPR003379">
    <property type="entry name" value="Carboxylase_cons_dom"/>
</dbReference>
<dbReference type="CDD" id="cd06850">
    <property type="entry name" value="biotinyl_domain"/>
    <property type="match status" value="1"/>
</dbReference>
<dbReference type="SUPFAM" id="SSF51569">
    <property type="entry name" value="Aldolase"/>
    <property type="match status" value="1"/>
</dbReference>
<dbReference type="SUPFAM" id="SSF51230">
    <property type="entry name" value="Single hybrid motif"/>
    <property type="match status" value="1"/>
</dbReference>
<dbReference type="Pfam" id="PF00682">
    <property type="entry name" value="HMGL-like"/>
    <property type="match status" value="1"/>
</dbReference>
<accession>A0ABD6EQ85</accession>
<dbReference type="PROSITE" id="PS50991">
    <property type="entry name" value="PYR_CT"/>
    <property type="match status" value="1"/>
</dbReference>
<dbReference type="Proteomes" id="UP001608902">
    <property type="component" value="Unassembled WGS sequence"/>
</dbReference>
<evidence type="ECO:0000313" key="2">
    <source>
        <dbReference type="EMBL" id="MFH4982130.1"/>
    </source>
</evidence>